<evidence type="ECO:0000313" key="2">
    <source>
        <dbReference type="Proteomes" id="UP000315995"/>
    </source>
</evidence>
<name>A0A4Y6PPA8_PERCE</name>
<accession>A0A5B8XZV4</accession>
<dbReference type="AlphaFoldDB" id="A0A4Y6PPA8"/>
<dbReference type="OrthoDB" id="5508611at2"/>
<keyword evidence="2" id="KW-1185">Reference proteome</keyword>
<organism evidence="1 2">
    <name type="scientific">Persicimonas caeni</name>
    <dbReference type="NCBI Taxonomy" id="2292766"/>
    <lineage>
        <taxon>Bacteria</taxon>
        <taxon>Deltaproteobacteria</taxon>
        <taxon>Bradymonadales</taxon>
        <taxon>Bradymonadaceae</taxon>
        <taxon>Persicimonas</taxon>
    </lineage>
</organism>
<protein>
    <submittedName>
        <fullName evidence="1">Uncharacterized protein</fullName>
    </submittedName>
</protein>
<accession>A0A4Y6PPA8</accession>
<reference evidence="1 2" key="1">
    <citation type="submission" date="2019-06" db="EMBL/GenBank/DDBJ databases">
        <title>Persicimonas caeni gen. nov., sp. nov., a predatory bacterium isolated from solar saltern.</title>
        <authorList>
            <person name="Wang S."/>
        </authorList>
    </citation>
    <scope>NUCLEOTIDE SEQUENCE [LARGE SCALE GENOMIC DNA]</scope>
    <source>
        <strain evidence="1 2">YN101</strain>
    </source>
</reference>
<sequence length="314" mass="35412">MLNMSAVIDKSRRSKIVRKTASFAMLVLLVIGLLHLKVSLEVERNYRPYIFDARYDLPGPKILRAASLNYRTAAASLVWVRGVQHFAQTFVARRASDDVTQYAQTLVELDPYFYKVYSWHSAARMLAAGYPTPADTEAANDLLEVGMGYFPRDWRLPHEAAANYIGFTRGVDRPTRLRQLERGIGFAEAAAARPQSPDSMIFLAIRFREKLARLRNESNSAASAAVDRIDPEMLVRLYFLAQSQMARESLFNRLRRANATDQLTSSLRAYALQQSKWYDTSSKAYLPFATFTTLTPGPSPRLAEDVATSAKEQP</sequence>
<gene>
    <name evidence="1" type="ORF">FIV42_04050</name>
</gene>
<evidence type="ECO:0000313" key="1">
    <source>
        <dbReference type="EMBL" id="QDG49939.1"/>
    </source>
</evidence>
<dbReference type="RefSeq" id="WP_141196436.1">
    <property type="nucleotide sequence ID" value="NZ_CP041186.1"/>
</dbReference>
<proteinExistence type="predicted"/>
<dbReference type="Proteomes" id="UP000315995">
    <property type="component" value="Chromosome"/>
</dbReference>
<dbReference type="EMBL" id="CP041186">
    <property type="protein sequence ID" value="QDG49939.1"/>
    <property type="molecule type" value="Genomic_DNA"/>
</dbReference>